<name>A0A3N2CXJ6_9ACTN</name>
<keyword evidence="2" id="KW-0472">Membrane</keyword>
<dbReference type="Proteomes" id="UP000281738">
    <property type="component" value="Unassembled WGS sequence"/>
</dbReference>
<feature type="transmembrane region" description="Helical" evidence="2">
    <location>
        <begin position="52"/>
        <end position="73"/>
    </location>
</feature>
<proteinExistence type="predicted"/>
<feature type="region of interest" description="Disordered" evidence="1">
    <location>
        <begin position="1"/>
        <end position="28"/>
    </location>
</feature>
<gene>
    <name evidence="3" type="ORF">EDD33_3105</name>
</gene>
<organism evidence="3 4">
    <name type="scientific">Nocardioides aurantiacus</name>
    <dbReference type="NCBI Taxonomy" id="86796"/>
    <lineage>
        <taxon>Bacteria</taxon>
        <taxon>Bacillati</taxon>
        <taxon>Actinomycetota</taxon>
        <taxon>Actinomycetes</taxon>
        <taxon>Propionibacteriales</taxon>
        <taxon>Nocardioidaceae</taxon>
        <taxon>Nocardioides</taxon>
    </lineage>
</organism>
<feature type="transmembrane region" description="Helical" evidence="2">
    <location>
        <begin position="79"/>
        <end position="104"/>
    </location>
</feature>
<dbReference type="EMBL" id="RKHO01000001">
    <property type="protein sequence ID" value="ROR92219.1"/>
    <property type="molecule type" value="Genomic_DNA"/>
</dbReference>
<keyword evidence="4" id="KW-1185">Reference proteome</keyword>
<keyword evidence="2" id="KW-0812">Transmembrane</keyword>
<feature type="transmembrane region" description="Helical" evidence="2">
    <location>
        <begin position="125"/>
        <end position="151"/>
    </location>
</feature>
<comment type="caution">
    <text evidence="3">The sequence shown here is derived from an EMBL/GenBank/DDBJ whole genome shotgun (WGS) entry which is preliminary data.</text>
</comment>
<dbReference type="RefSeq" id="WP_123391851.1">
    <property type="nucleotide sequence ID" value="NZ_RKHO01000001.1"/>
</dbReference>
<evidence type="ECO:0000313" key="3">
    <source>
        <dbReference type="EMBL" id="ROR92219.1"/>
    </source>
</evidence>
<dbReference type="OrthoDB" id="3822725at2"/>
<sequence length="278" mass="29197">MSTATTASTAVPRSAEATPTDLAAPRPDLPPIPFTRLLGVEARKTFDTRSGFWLLAGIGIAATLATAAVIVFAPDSAQVYGSFAQAVGFPMALLLPVVAVLAVTSEWSQRSGLTTFTLVPHRGRVLLAKGVVAVAVGVVSMVLAMGIGALGNLLGAAINGVDPVWDSSVQQLAMIVLANVLGLLVGFTLGVLLRSSPAAITAYVVYWFLLPTMFGLLAAYQSWFADVQGWIDFQYSSTLLYEGDLGATEWAHLGVSGLLWLVLPLTVGVLLVRRSEVK</sequence>
<feature type="transmembrane region" description="Helical" evidence="2">
    <location>
        <begin position="250"/>
        <end position="272"/>
    </location>
</feature>
<keyword evidence="2" id="KW-1133">Transmembrane helix</keyword>
<evidence type="ECO:0000256" key="2">
    <source>
        <dbReference type="SAM" id="Phobius"/>
    </source>
</evidence>
<accession>A0A3N2CXJ6</accession>
<feature type="transmembrane region" description="Helical" evidence="2">
    <location>
        <begin position="200"/>
        <end position="220"/>
    </location>
</feature>
<reference evidence="3 4" key="1">
    <citation type="submission" date="2018-11" db="EMBL/GenBank/DDBJ databases">
        <title>Sequencing the genomes of 1000 actinobacteria strains.</title>
        <authorList>
            <person name="Klenk H.-P."/>
        </authorList>
    </citation>
    <scope>NUCLEOTIDE SEQUENCE [LARGE SCALE GENOMIC DNA]</scope>
    <source>
        <strain evidence="3 4">DSM 12652</strain>
    </source>
</reference>
<evidence type="ECO:0000313" key="4">
    <source>
        <dbReference type="Proteomes" id="UP000281738"/>
    </source>
</evidence>
<feature type="compositionally biased region" description="Polar residues" evidence="1">
    <location>
        <begin position="1"/>
        <end position="11"/>
    </location>
</feature>
<dbReference type="AlphaFoldDB" id="A0A3N2CXJ6"/>
<feature type="transmembrane region" description="Helical" evidence="2">
    <location>
        <begin position="171"/>
        <end position="193"/>
    </location>
</feature>
<protein>
    <submittedName>
        <fullName evidence="3">ABC-2 family transporter</fullName>
    </submittedName>
</protein>
<evidence type="ECO:0000256" key="1">
    <source>
        <dbReference type="SAM" id="MobiDB-lite"/>
    </source>
</evidence>